<proteinExistence type="predicted"/>
<dbReference type="RefSeq" id="WP_120239976.1">
    <property type="nucleotide sequence ID" value="NZ_RAPQ01000009.1"/>
</dbReference>
<sequence>MKSLKITMIVLACLLTVNLGMAITPETKKIEKEKSAVLKKIQKVASHVNFTDYVRSGESEMIVLRCTVNENNEVVLSKVIGFDEELKMAIRKKFENKKIKTSAALSGEELALRLKFAIQEKK</sequence>
<evidence type="ECO:0000313" key="2">
    <source>
        <dbReference type="EMBL" id="RKE02117.1"/>
    </source>
</evidence>
<feature type="signal peptide" evidence="1">
    <location>
        <begin position="1"/>
        <end position="22"/>
    </location>
</feature>
<evidence type="ECO:0008006" key="4">
    <source>
        <dbReference type="Google" id="ProtNLM"/>
    </source>
</evidence>
<comment type="caution">
    <text evidence="2">The sequence shown here is derived from an EMBL/GenBank/DDBJ whole genome shotgun (WGS) entry which is preliminary data.</text>
</comment>
<dbReference type="Proteomes" id="UP000284531">
    <property type="component" value="Unassembled WGS sequence"/>
</dbReference>
<protein>
    <recommendedName>
        <fullName evidence="4">TonB-like protein</fullName>
    </recommendedName>
</protein>
<dbReference type="AlphaFoldDB" id="A0A419X332"/>
<evidence type="ECO:0000256" key="1">
    <source>
        <dbReference type="SAM" id="SignalP"/>
    </source>
</evidence>
<dbReference type="EMBL" id="RAPQ01000009">
    <property type="protein sequence ID" value="RKE02117.1"/>
    <property type="molecule type" value="Genomic_DNA"/>
</dbReference>
<dbReference type="OrthoDB" id="1121412at2"/>
<accession>A0A419X332</accession>
<name>A0A419X332_9BACT</name>
<gene>
    <name evidence="2" type="ORF">BXY64_2200</name>
</gene>
<feature type="chain" id="PRO_5019012451" description="TonB-like protein" evidence="1">
    <location>
        <begin position="23"/>
        <end position="122"/>
    </location>
</feature>
<organism evidence="2 3">
    <name type="scientific">Marinifilum flexuosum</name>
    <dbReference type="NCBI Taxonomy" id="1117708"/>
    <lineage>
        <taxon>Bacteria</taxon>
        <taxon>Pseudomonadati</taxon>
        <taxon>Bacteroidota</taxon>
        <taxon>Bacteroidia</taxon>
        <taxon>Marinilabiliales</taxon>
        <taxon>Marinifilaceae</taxon>
    </lineage>
</organism>
<reference evidence="2 3" key="1">
    <citation type="submission" date="2018-09" db="EMBL/GenBank/DDBJ databases">
        <title>Genomic Encyclopedia of Archaeal and Bacterial Type Strains, Phase II (KMG-II): from individual species to whole genera.</title>
        <authorList>
            <person name="Goeker M."/>
        </authorList>
    </citation>
    <scope>NUCLEOTIDE SEQUENCE [LARGE SCALE GENOMIC DNA]</scope>
    <source>
        <strain evidence="2 3">DSM 21950</strain>
    </source>
</reference>
<keyword evidence="3" id="KW-1185">Reference proteome</keyword>
<evidence type="ECO:0000313" key="3">
    <source>
        <dbReference type="Proteomes" id="UP000284531"/>
    </source>
</evidence>
<keyword evidence="1" id="KW-0732">Signal</keyword>